<keyword evidence="1 2" id="KW-0694">RNA-binding</keyword>
<dbReference type="InterPro" id="IPR012677">
    <property type="entry name" value="Nucleotide-bd_a/b_plait_sf"/>
</dbReference>
<feature type="compositionally biased region" description="Acidic residues" evidence="3">
    <location>
        <begin position="16"/>
        <end position="26"/>
    </location>
</feature>
<keyword evidence="6" id="KW-1185">Reference proteome</keyword>
<evidence type="ECO:0000256" key="3">
    <source>
        <dbReference type="SAM" id="MobiDB-lite"/>
    </source>
</evidence>
<dbReference type="Proteomes" id="UP001050691">
    <property type="component" value="Unassembled WGS sequence"/>
</dbReference>
<evidence type="ECO:0000259" key="4">
    <source>
        <dbReference type="PROSITE" id="PS50102"/>
    </source>
</evidence>
<dbReference type="PANTHER" id="PTHR23236">
    <property type="entry name" value="EUKARYOTIC TRANSLATION INITIATION FACTOR 4B/4H"/>
    <property type="match status" value="1"/>
</dbReference>
<dbReference type="AlphaFoldDB" id="A0AAV4ZZI8"/>
<evidence type="ECO:0000256" key="1">
    <source>
        <dbReference type="ARBA" id="ARBA00022884"/>
    </source>
</evidence>
<proteinExistence type="predicted"/>
<dbReference type="PANTHER" id="PTHR23236:SF12">
    <property type="entry name" value="EUKARYOTIC INITIATION FACTOR 4B-RELATED"/>
    <property type="match status" value="1"/>
</dbReference>
<feature type="region of interest" description="Disordered" evidence="3">
    <location>
        <begin position="1"/>
        <end position="26"/>
    </location>
</feature>
<dbReference type="InterPro" id="IPR000504">
    <property type="entry name" value="RRM_dom"/>
</dbReference>
<dbReference type="Pfam" id="PF00076">
    <property type="entry name" value="RRM_1"/>
    <property type="match status" value="1"/>
</dbReference>
<gene>
    <name evidence="5" type="ORF">Clacol_001551</name>
</gene>
<dbReference type="GO" id="GO:0008143">
    <property type="term" value="F:poly(A) binding"/>
    <property type="evidence" value="ECO:0007669"/>
    <property type="project" value="TreeGrafter"/>
</dbReference>
<organism evidence="5 6">
    <name type="scientific">Clathrus columnatus</name>
    <dbReference type="NCBI Taxonomy" id="1419009"/>
    <lineage>
        <taxon>Eukaryota</taxon>
        <taxon>Fungi</taxon>
        <taxon>Dikarya</taxon>
        <taxon>Basidiomycota</taxon>
        <taxon>Agaricomycotina</taxon>
        <taxon>Agaricomycetes</taxon>
        <taxon>Phallomycetidae</taxon>
        <taxon>Phallales</taxon>
        <taxon>Clathraceae</taxon>
        <taxon>Clathrus</taxon>
    </lineage>
</organism>
<feature type="domain" description="RRM" evidence="4">
    <location>
        <begin position="88"/>
        <end position="130"/>
    </location>
</feature>
<accession>A0AAV4ZZI8</accession>
<protein>
    <recommendedName>
        <fullName evidence="4">RRM domain-containing protein</fullName>
    </recommendedName>
</protein>
<evidence type="ECO:0000256" key="2">
    <source>
        <dbReference type="PROSITE-ProRule" id="PRU00176"/>
    </source>
</evidence>
<dbReference type="SUPFAM" id="SSF54928">
    <property type="entry name" value="RNA-binding domain, RBD"/>
    <property type="match status" value="1"/>
</dbReference>
<dbReference type="EMBL" id="BPWL01000002">
    <property type="protein sequence ID" value="GJJ07350.1"/>
    <property type="molecule type" value="Genomic_DNA"/>
</dbReference>
<sequence>MAGTATSPEIPVNELNAEDEVTPGEPDETLEAMKARVEQMEREAAQLRDMQAGYAHGGSPVPVIGGEHPPSEDTNMEGDDDKEAADLRSVYVGNVDYGATPEEIQAHFQSCGTINRVTILCDKFTGHPKGLLQSGQISLDLTEAEVEVVVIGEDFEPALITNPIVQGEEGEDEDFDI</sequence>
<reference evidence="5" key="1">
    <citation type="submission" date="2021-10" db="EMBL/GenBank/DDBJ databases">
        <title>De novo Genome Assembly of Clathrus columnatus (Basidiomycota, Fungi) Using Illumina and Nanopore Sequence Data.</title>
        <authorList>
            <person name="Ogiso-Tanaka E."/>
            <person name="Itagaki H."/>
            <person name="Hosoya T."/>
            <person name="Hosaka K."/>
        </authorList>
    </citation>
    <scope>NUCLEOTIDE SEQUENCE</scope>
    <source>
        <strain evidence="5">MO-923</strain>
    </source>
</reference>
<dbReference type="Gene3D" id="3.30.70.330">
    <property type="match status" value="1"/>
</dbReference>
<dbReference type="PROSITE" id="PS50102">
    <property type="entry name" value="RRM"/>
    <property type="match status" value="1"/>
</dbReference>
<dbReference type="GO" id="GO:0005737">
    <property type="term" value="C:cytoplasm"/>
    <property type="evidence" value="ECO:0007669"/>
    <property type="project" value="TreeGrafter"/>
</dbReference>
<evidence type="ECO:0000313" key="5">
    <source>
        <dbReference type="EMBL" id="GJJ07350.1"/>
    </source>
</evidence>
<name>A0AAV4ZZI8_9AGAM</name>
<evidence type="ECO:0000313" key="6">
    <source>
        <dbReference type="Proteomes" id="UP001050691"/>
    </source>
</evidence>
<comment type="caution">
    <text evidence="5">The sequence shown here is derived from an EMBL/GenBank/DDBJ whole genome shotgun (WGS) entry which is preliminary data.</text>
</comment>
<dbReference type="InterPro" id="IPR035979">
    <property type="entry name" value="RBD_domain_sf"/>
</dbReference>